<name>A0A9J5ZD36_SOLCO</name>
<organism evidence="1 2">
    <name type="scientific">Solanum commersonii</name>
    <name type="common">Commerson's wild potato</name>
    <name type="synonym">Commerson's nightshade</name>
    <dbReference type="NCBI Taxonomy" id="4109"/>
    <lineage>
        <taxon>Eukaryota</taxon>
        <taxon>Viridiplantae</taxon>
        <taxon>Streptophyta</taxon>
        <taxon>Embryophyta</taxon>
        <taxon>Tracheophyta</taxon>
        <taxon>Spermatophyta</taxon>
        <taxon>Magnoliopsida</taxon>
        <taxon>eudicotyledons</taxon>
        <taxon>Gunneridae</taxon>
        <taxon>Pentapetalae</taxon>
        <taxon>asterids</taxon>
        <taxon>lamiids</taxon>
        <taxon>Solanales</taxon>
        <taxon>Solanaceae</taxon>
        <taxon>Solanoideae</taxon>
        <taxon>Solaneae</taxon>
        <taxon>Solanum</taxon>
    </lineage>
</organism>
<comment type="caution">
    <text evidence="1">The sequence shown here is derived from an EMBL/GenBank/DDBJ whole genome shotgun (WGS) entry which is preliminary data.</text>
</comment>
<proteinExistence type="predicted"/>
<reference evidence="1 2" key="1">
    <citation type="submission" date="2020-09" db="EMBL/GenBank/DDBJ databases">
        <title>De no assembly of potato wild relative species, Solanum commersonii.</title>
        <authorList>
            <person name="Cho K."/>
        </authorList>
    </citation>
    <scope>NUCLEOTIDE SEQUENCE [LARGE SCALE GENOMIC DNA]</scope>
    <source>
        <strain evidence="1">LZ3.2</strain>
        <tissue evidence="1">Leaf</tissue>
    </source>
</reference>
<protein>
    <submittedName>
        <fullName evidence="1">Uncharacterized protein</fullName>
    </submittedName>
</protein>
<dbReference type="EMBL" id="JACXVP010000004">
    <property type="protein sequence ID" value="KAG5610554.1"/>
    <property type="molecule type" value="Genomic_DNA"/>
</dbReference>
<evidence type="ECO:0000313" key="2">
    <source>
        <dbReference type="Proteomes" id="UP000824120"/>
    </source>
</evidence>
<accession>A0A9J5ZD36</accession>
<evidence type="ECO:0000313" key="1">
    <source>
        <dbReference type="EMBL" id="KAG5610554.1"/>
    </source>
</evidence>
<keyword evidence="2" id="KW-1185">Reference proteome</keyword>
<dbReference type="OrthoDB" id="1226698at2759"/>
<dbReference type="Proteomes" id="UP000824120">
    <property type="component" value="Chromosome 4"/>
</dbReference>
<sequence length="251" mass="29641">MENIKELYAEDGWKINALESNFNEDICNHICNTLGIVNSTEGRIKHGGCLVVMVNSKLAHSENYEEVEKSIEDISKIWEKGLSFPINQLQQIMEEWWKADDSPKLKQLIKVVSIFITWEIWKRRNVMKHGGNMPTTSMILDIHRYIYLFTKSRYPWLKNVPQNWPLIVKYLEGYAPLTKTMVVRWSHPPWKYITAILMLLMSLNQELGVHREQYQNMQELPQQVNSILQQDKEKTPNLRIRKVQTKHYNGT</sequence>
<dbReference type="AlphaFoldDB" id="A0A9J5ZD36"/>
<gene>
    <name evidence="1" type="ORF">H5410_021835</name>
</gene>